<dbReference type="PANTHER" id="PTHR45228:SF1">
    <property type="entry name" value="CYCLIC DI-GMP PHOSPHODIESTERASE TM_0186"/>
    <property type="match status" value="1"/>
</dbReference>
<evidence type="ECO:0000259" key="3">
    <source>
        <dbReference type="PROSITE" id="PS51832"/>
    </source>
</evidence>
<evidence type="ECO:0000259" key="1">
    <source>
        <dbReference type="PROSITE" id="PS50113"/>
    </source>
</evidence>
<dbReference type="InterPro" id="IPR000700">
    <property type="entry name" value="PAS-assoc_C"/>
</dbReference>
<dbReference type="STRING" id="1520.LF65_05357"/>
<protein>
    <submittedName>
        <fullName evidence="4 5">Diguanylate cyclase</fullName>
    </submittedName>
</protein>
<dbReference type="InterPro" id="IPR043128">
    <property type="entry name" value="Rev_trsase/Diguanyl_cyclase"/>
</dbReference>
<dbReference type="PANTHER" id="PTHR45228">
    <property type="entry name" value="CYCLIC DI-GMP PHOSPHODIESTERASE TM_0186-RELATED"/>
    <property type="match status" value="1"/>
</dbReference>
<dbReference type="NCBIfam" id="TIGR00254">
    <property type="entry name" value="GGDEF"/>
    <property type="match status" value="1"/>
</dbReference>
<dbReference type="OrthoDB" id="9804747at2"/>
<dbReference type="Gene3D" id="1.10.3210.10">
    <property type="entry name" value="Hypothetical protein af1432"/>
    <property type="match status" value="1"/>
</dbReference>
<dbReference type="Gene3D" id="3.30.450.20">
    <property type="entry name" value="PAS domain"/>
    <property type="match status" value="2"/>
</dbReference>
<evidence type="ECO:0000313" key="5">
    <source>
        <dbReference type="EMBL" id="NSB12369.1"/>
    </source>
</evidence>
<dbReference type="Proteomes" id="UP000031866">
    <property type="component" value="Chromosome"/>
</dbReference>
<reference evidence="4" key="2">
    <citation type="submission" date="2016-02" db="EMBL/GenBank/DDBJ databases">
        <title>Genome sequence of Clostridium beijerinckii strain 59B.</title>
        <authorList>
            <person name="Little G.T."/>
            <person name="Minton N.P."/>
        </authorList>
    </citation>
    <scope>NUCLEOTIDE SEQUENCE</scope>
    <source>
        <strain evidence="4">NCIMB 14988</strain>
    </source>
</reference>
<dbReference type="EMBL" id="JABTDW010000001">
    <property type="protein sequence ID" value="NSB12369.1"/>
    <property type="molecule type" value="Genomic_DNA"/>
</dbReference>
<dbReference type="InterPro" id="IPR000014">
    <property type="entry name" value="PAS"/>
</dbReference>
<dbReference type="InterPro" id="IPR001610">
    <property type="entry name" value="PAC"/>
</dbReference>
<dbReference type="InterPro" id="IPR052020">
    <property type="entry name" value="Cyclic_di-GMP/3'3'-cGAMP_PDE"/>
</dbReference>
<dbReference type="InterPro" id="IPR029787">
    <property type="entry name" value="Nucleotide_cyclase"/>
</dbReference>
<dbReference type="AlphaFoldDB" id="A0A0B5QV75"/>
<dbReference type="SUPFAM" id="SSF55073">
    <property type="entry name" value="Nucleotide cyclase"/>
    <property type="match status" value="1"/>
</dbReference>
<dbReference type="PROSITE" id="PS50113">
    <property type="entry name" value="PAC"/>
    <property type="match status" value="1"/>
</dbReference>
<dbReference type="InterPro" id="IPR035965">
    <property type="entry name" value="PAS-like_dom_sf"/>
</dbReference>
<dbReference type="Gene3D" id="3.30.70.270">
    <property type="match status" value="1"/>
</dbReference>
<name>A0A0B5QV75_CLOBE</name>
<dbReference type="InterPro" id="IPR037522">
    <property type="entry name" value="HD_GYP_dom"/>
</dbReference>
<dbReference type="InterPro" id="IPR003607">
    <property type="entry name" value="HD/PDEase_dom"/>
</dbReference>
<dbReference type="Pfam" id="PF13487">
    <property type="entry name" value="HD_5"/>
    <property type="match status" value="1"/>
</dbReference>
<feature type="domain" description="GGDEF" evidence="2">
    <location>
        <begin position="278"/>
        <end position="410"/>
    </location>
</feature>
<dbReference type="SUPFAM" id="SSF109604">
    <property type="entry name" value="HD-domain/PDEase-like"/>
    <property type="match status" value="1"/>
</dbReference>
<reference evidence="6" key="1">
    <citation type="submission" date="2014-12" db="EMBL/GenBank/DDBJ databases">
        <title>Genome sequence of Clostridium beijerinckii strain 59B.</title>
        <authorList>
            <person name="Little G.T."/>
            <person name="Minton N.P."/>
        </authorList>
    </citation>
    <scope>NUCLEOTIDE SEQUENCE [LARGE SCALE GENOMIC DNA]</scope>
    <source>
        <strain evidence="6">59B</strain>
    </source>
</reference>
<organism evidence="4 6">
    <name type="scientific">Clostridium beijerinckii</name>
    <name type="common">Clostridium MP</name>
    <dbReference type="NCBI Taxonomy" id="1520"/>
    <lineage>
        <taxon>Bacteria</taxon>
        <taxon>Bacillati</taxon>
        <taxon>Bacillota</taxon>
        <taxon>Clostridia</taxon>
        <taxon>Eubacteriales</taxon>
        <taxon>Clostridiaceae</taxon>
        <taxon>Clostridium</taxon>
    </lineage>
</organism>
<dbReference type="Pfam" id="PF08448">
    <property type="entry name" value="PAS_4"/>
    <property type="match status" value="2"/>
</dbReference>
<evidence type="ECO:0000313" key="6">
    <source>
        <dbReference type="Proteomes" id="UP000031866"/>
    </source>
</evidence>
<dbReference type="PROSITE" id="PS51832">
    <property type="entry name" value="HD_GYP"/>
    <property type="match status" value="1"/>
</dbReference>
<dbReference type="SMART" id="SM00267">
    <property type="entry name" value="GGDEF"/>
    <property type="match status" value="1"/>
</dbReference>
<feature type="domain" description="HD-GYP" evidence="3">
    <location>
        <begin position="399"/>
        <end position="587"/>
    </location>
</feature>
<dbReference type="SMART" id="SM00091">
    <property type="entry name" value="PAS"/>
    <property type="match status" value="2"/>
</dbReference>
<proteinExistence type="predicted"/>
<dbReference type="CDD" id="cd00077">
    <property type="entry name" value="HDc"/>
    <property type="match status" value="1"/>
</dbReference>
<dbReference type="SUPFAM" id="SSF55785">
    <property type="entry name" value="PYP-like sensor domain (PAS domain)"/>
    <property type="match status" value="2"/>
</dbReference>
<accession>A0A0B5QV75</accession>
<dbReference type="InterPro" id="IPR000160">
    <property type="entry name" value="GGDEF_dom"/>
</dbReference>
<dbReference type="Pfam" id="PF00990">
    <property type="entry name" value="GGDEF"/>
    <property type="match status" value="1"/>
</dbReference>
<dbReference type="SMART" id="SM00086">
    <property type="entry name" value="PAC"/>
    <property type="match status" value="2"/>
</dbReference>
<dbReference type="NCBIfam" id="TIGR00229">
    <property type="entry name" value="sensory_box"/>
    <property type="match status" value="1"/>
</dbReference>
<feature type="domain" description="PAC" evidence="1">
    <location>
        <begin position="197"/>
        <end position="249"/>
    </location>
</feature>
<dbReference type="RefSeq" id="WP_039772983.1">
    <property type="nucleotide sequence ID" value="NZ_CP010086.2"/>
</dbReference>
<dbReference type="EMBL" id="CP010086">
    <property type="protein sequence ID" value="AJH01878.1"/>
    <property type="molecule type" value="Genomic_DNA"/>
</dbReference>
<evidence type="ECO:0000313" key="4">
    <source>
        <dbReference type="EMBL" id="AJH01878.1"/>
    </source>
</evidence>
<dbReference type="PROSITE" id="PS50887">
    <property type="entry name" value="GGDEF"/>
    <property type="match status" value="1"/>
</dbReference>
<evidence type="ECO:0000259" key="2">
    <source>
        <dbReference type="PROSITE" id="PS50887"/>
    </source>
</evidence>
<dbReference type="Proteomes" id="UP000822184">
    <property type="component" value="Unassembled WGS sequence"/>
</dbReference>
<dbReference type="SMART" id="SM00471">
    <property type="entry name" value="HDc"/>
    <property type="match status" value="1"/>
</dbReference>
<dbReference type="CDD" id="cd00130">
    <property type="entry name" value="PAS"/>
    <property type="match status" value="1"/>
</dbReference>
<dbReference type="KEGG" id="cbei:LF65_05357"/>
<reference evidence="5" key="3">
    <citation type="submission" date="2020-06" db="EMBL/GenBank/DDBJ databases">
        <title>Genomic insights into acetone-butanol-ethanol (ABE) fermentation by sequencing solventogenic clostridia strains.</title>
        <authorList>
            <person name="Brown S."/>
        </authorList>
    </citation>
    <scope>NUCLEOTIDE SEQUENCE</scope>
    <source>
        <strain evidence="5">DJ123</strain>
    </source>
</reference>
<dbReference type="InterPro" id="IPR013656">
    <property type="entry name" value="PAS_4"/>
</dbReference>
<sequence>MEYKLFKSLADNLPQPIWIKDLELRFIYVNKEYKAIYKDINKEFIGKNDAEIFDGVVREECIKYCNQVINSLKPLTEEGYLDGKRRKITIVPLIDEGKVFAVAGIYANLDIIKEKDKIIEKQENILKVVMDTLPGRVFFKDKEGRYVYVNKQFDEFYNKDGIGEVVGKTNIDIHPTEELAAKYSREDNEVIKNKRSIKAETILYSEDGEEIYTEAVKVPVIDKNGDVSGVVGLVLDITEKKEAEKKLRQLSFTDILTGLYNRTYFEEKVKEFQGEEYLPVGVIMGDANGLKLVNDTLGHDQGDELLRLIAQALKDVCGEKQLIFRTGGDEFVILSKNTTEQECEIIIKNIFDRCKMYKHDLINVSISLGASVADSLNKSIYQALKEADDKVYRQKLLQKTSLNSSIMYSLQMGLEAKSLETEEHTDRVLENSIAIGEKLSLPMSVMDELTIVAKLHDIGKIGINEEILLKKGELTEDEFEVVKTHTEKGYRIVKASNQLDNVAKGVLAHHERWDGNGYPLKLEGEKIPLVSRIVSVADSYDAMTNNGIYKRCLNKEEAIEELKRCSGKQFDPIIVKAFIEYLEEIEE</sequence>
<gene>
    <name evidence="5" type="ORF">BCD95_000628</name>
    <name evidence="4" type="ORF">LF65_05357</name>
</gene>
<dbReference type="CDD" id="cd01949">
    <property type="entry name" value="GGDEF"/>
    <property type="match status" value="1"/>
</dbReference>